<dbReference type="AlphaFoldDB" id="D6SLU0"/>
<organism evidence="1 2">
    <name type="scientific">Desulfonatronospira thiodismutans ASO3-1</name>
    <dbReference type="NCBI Taxonomy" id="555779"/>
    <lineage>
        <taxon>Bacteria</taxon>
        <taxon>Pseudomonadati</taxon>
        <taxon>Thermodesulfobacteriota</taxon>
        <taxon>Desulfovibrionia</taxon>
        <taxon>Desulfovibrionales</taxon>
        <taxon>Desulfonatronovibrionaceae</taxon>
        <taxon>Desulfonatronospira</taxon>
    </lineage>
</organism>
<sequence>MYRSLFKYILVFFVFTGMSFLHVYESRAQPLDFSSFLIDTQEDYLVAMFSIDIEEFEKIQKALHDGNKISMICTIKLKRHRTLFWNKNIQEKTIEVDMAKDLLSEEYMIKFPDKTYTLKKLQEDSFDALFENISIKLAPLEELMPQRDYKLHIGIRVISKDVPQWIKSTLFFLSWDVVPEVRYEKEFSF</sequence>
<dbReference type="Pfam" id="PF14334">
    <property type="entry name" value="DUF4390"/>
    <property type="match status" value="1"/>
</dbReference>
<name>D6SLU0_9BACT</name>
<keyword evidence="2" id="KW-1185">Reference proteome</keyword>
<accession>D6SLU0</accession>
<dbReference type="InterPro" id="IPR025500">
    <property type="entry name" value="DUF4390"/>
</dbReference>
<evidence type="ECO:0008006" key="3">
    <source>
        <dbReference type="Google" id="ProtNLM"/>
    </source>
</evidence>
<reference evidence="1" key="1">
    <citation type="submission" date="2010-05" db="EMBL/GenBank/DDBJ databases">
        <title>The draft genome of Desulfonatronospira thiodismutans ASO3-1.</title>
        <authorList>
            <consortium name="US DOE Joint Genome Institute (JGI-PGF)"/>
            <person name="Lucas S."/>
            <person name="Copeland A."/>
            <person name="Lapidus A."/>
            <person name="Cheng J.-F."/>
            <person name="Bruce D."/>
            <person name="Goodwin L."/>
            <person name="Pitluck S."/>
            <person name="Chertkov O."/>
            <person name="Brettin T."/>
            <person name="Detter J.C."/>
            <person name="Han C."/>
            <person name="Land M.L."/>
            <person name="Hauser L."/>
            <person name="Kyrpides N."/>
            <person name="Mikhailova N."/>
            <person name="Muyzer G."/>
            <person name="Woyke T."/>
        </authorList>
    </citation>
    <scope>NUCLEOTIDE SEQUENCE [LARGE SCALE GENOMIC DNA]</scope>
    <source>
        <strain evidence="1">ASO3-1</strain>
    </source>
</reference>
<proteinExistence type="predicted"/>
<evidence type="ECO:0000313" key="2">
    <source>
        <dbReference type="Proteomes" id="UP000005496"/>
    </source>
</evidence>
<comment type="caution">
    <text evidence="1">The sequence shown here is derived from an EMBL/GenBank/DDBJ whole genome shotgun (WGS) entry which is preliminary data.</text>
</comment>
<dbReference type="EMBL" id="ACJN02000001">
    <property type="protein sequence ID" value="EFI35651.1"/>
    <property type="molecule type" value="Genomic_DNA"/>
</dbReference>
<dbReference type="eggNOG" id="ENOG5034A6W">
    <property type="taxonomic scope" value="Bacteria"/>
</dbReference>
<gene>
    <name evidence="1" type="ORF">Dthio_PD3080</name>
</gene>
<protein>
    <recommendedName>
        <fullName evidence="3">DUF4390 domain-containing protein</fullName>
    </recommendedName>
</protein>
<dbReference type="Proteomes" id="UP000005496">
    <property type="component" value="Unassembled WGS sequence"/>
</dbReference>
<evidence type="ECO:0000313" key="1">
    <source>
        <dbReference type="EMBL" id="EFI35651.1"/>
    </source>
</evidence>